<protein>
    <submittedName>
        <fullName evidence="4">Putative tricarboxylic transport membrane protein</fullName>
    </submittedName>
</protein>
<gene>
    <name evidence="4" type="ORF">HDA36_002598</name>
</gene>
<feature type="transmembrane region" description="Helical" evidence="2">
    <location>
        <begin position="80"/>
        <end position="100"/>
    </location>
</feature>
<keyword evidence="2" id="KW-1133">Transmembrane helix</keyword>
<reference evidence="4 5" key="1">
    <citation type="submission" date="2020-08" db="EMBL/GenBank/DDBJ databases">
        <title>Sequencing the genomes of 1000 actinobacteria strains.</title>
        <authorList>
            <person name="Klenk H.-P."/>
        </authorList>
    </citation>
    <scope>NUCLEOTIDE SEQUENCE [LARGE SCALE GENOMIC DNA]</scope>
    <source>
        <strain evidence="4 5">DSM 44551</strain>
    </source>
</reference>
<comment type="caution">
    <text evidence="4">The sequence shown here is derived from an EMBL/GenBank/DDBJ whole genome shotgun (WGS) entry which is preliminary data.</text>
</comment>
<keyword evidence="2" id="KW-0472">Membrane</keyword>
<dbReference type="InterPro" id="IPR009936">
    <property type="entry name" value="DUF1468"/>
</dbReference>
<proteinExistence type="predicted"/>
<dbReference type="Pfam" id="PF07331">
    <property type="entry name" value="TctB"/>
    <property type="match status" value="1"/>
</dbReference>
<dbReference type="Proteomes" id="UP000572635">
    <property type="component" value="Unassembled WGS sequence"/>
</dbReference>
<evidence type="ECO:0000259" key="3">
    <source>
        <dbReference type="Pfam" id="PF07331"/>
    </source>
</evidence>
<evidence type="ECO:0000256" key="2">
    <source>
        <dbReference type="SAM" id="Phobius"/>
    </source>
</evidence>
<evidence type="ECO:0000313" key="4">
    <source>
        <dbReference type="EMBL" id="MBB5432514.1"/>
    </source>
</evidence>
<evidence type="ECO:0000256" key="1">
    <source>
        <dbReference type="SAM" id="MobiDB-lite"/>
    </source>
</evidence>
<keyword evidence="2" id="KW-0812">Transmembrane</keyword>
<dbReference type="AlphaFoldDB" id="A0A7W8QLL3"/>
<accession>A0A7W8QLL3</accession>
<feature type="domain" description="DUF1468" evidence="3">
    <location>
        <begin position="87"/>
        <end position="221"/>
    </location>
</feature>
<feature type="transmembrane region" description="Helical" evidence="2">
    <location>
        <begin position="156"/>
        <end position="186"/>
    </location>
</feature>
<feature type="transmembrane region" description="Helical" evidence="2">
    <location>
        <begin position="112"/>
        <end position="136"/>
    </location>
</feature>
<dbReference type="RefSeq" id="WP_184392073.1">
    <property type="nucleotide sequence ID" value="NZ_JACHDB010000001.1"/>
</dbReference>
<keyword evidence="5" id="KW-1185">Reference proteome</keyword>
<feature type="region of interest" description="Disordered" evidence="1">
    <location>
        <begin position="1"/>
        <end position="51"/>
    </location>
</feature>
<dbReference type="EMBL" id="JACHDB010000001">
    <property type="protein sequence ID" value="MBB5432514.1"/>
    <property type="molecule type" value="Genomic_DNA"/>
</dbReference>
<feature type="transmembrane region" description="Helical" evidence="2">
    <location>
        <begin position="198"/>
        <end position="220"/>
    </location>
</feature>
<name>A0A7W8QLL3_9ACTN</name>
<sequence length="230" mass="22188">MSERTAATAEATAGADPAAEGAAPGAGVPAPAAAPEAAGGSPGGAAPAAPAAEAGVAAADAGAPAAPDPETTPWTGRSAWVFPAVTAAFGLLGLSGLATIETPPHAASPGPTVFPAVVGALLLVLAACMAVVNVRVARRGPSAAPPLPPVEWRPTLIVLAALVAATALLQALGWLLTGALLFWAVAYAFGARDHLRDAVVALAMSAAVQVGFSLGLGLSLPGGVLELMLP</sequence>
<evidence type="ECO:0000313" key="5">
    <source>
        <dbReference type="Proteomes" id="UP000572635"/>
    </source>
</evidence>
<organism evidence="4 5">
    <name type="scientific">Nocardiopsis composta</name>
    <dbReference type="NCBI Taxonomy" id="157465"/>
    <lineage>
        <taxon>Bacteria</taxon>
        <taxon>Bacillati</taxon>
        <taxon>Actinomycetota</taxon>
        <taxon>Actinomycetes</taxon>
        <taxon>Streptosporangiales</taxon>
        <taxon>Nocardiopsidaceae</taxon>
        <taxon>Nocardiopsis</taxon>
    </lineage>
</organism>